<dbReference type="Gene3D" id="3.10.20.30">
    <property type="match status" value="1"/>
</dbReference>
<dbReference type="InterPro" id="IPR036034">
    <property type="entry name" value="PDZ_sf"/>
</dbReference>
<evidence type="ECO:0000256" key="3">
    <source>
        <dbReference type="ARBA" id="ARBA00022723"/>
    </source>
</evidence>
<dbReference type="PANTHER" id="PTHR23426:SF65">
    <property type="entry name" value="FERREDOXIN-2, MITOCHONDRIAL"/>
    <property type="match status" value="1"/>
</dbReference>
<gene>
    <name evidence="8" type="ORF">CTAYLR_008783</name>
</gene>
<dbReference type="GO" id="GO:0051537">
    <property type="term" value="F:2 iron, 2 sulfur cluster binding"/>
    <property type="evidence" value="ECO:0007669"/>
    <property type="project" value="UniProtKB-KW"/>
</dbReference>
<evidence type="ECO:0000256" key="1">
    <source>
        <dbReference type="ARBA" id="ARBA00010914"/>
    </source>
</evidence>
<dbReference type="GO" id="GO:0046872">
    <property type="term" value="F:metal ion binding"/>
    <property type="evidence" value="ECO:0007669"/>
    <property type="project" value="UniProtKB-KW"/>
</dbReference>
<comment type="caution">
    <text evidence="8">The sequence shown here is derived from an EMBL/GenBank/DDBJ whole genome shotgun (WGS) entry which is preliminary data.</text>
</comment>
<dbReference type="CDD" id="cd00207">
    <property type="entry name" value="fer2"/>
    <property type="match status" value="1"/>
</dbReference>
<keyword evidence="4" id="KW-0408">Iron</keyword>
<dbReference type="InterPro" id="IPR001055">
    <property type="entry name" value="Adrenodoxin-like"/>
</dbReference>
<dbReference type="GO" id="GO:0005739">
    <property type="term" value="C:mitochondrion"/>
    <property type="evidence" value="ECO:0007669"/>
    <property type="project" value="TreeGrafter"/>
</dbReference>
<dbReference type="GO" id="GO:0140647">
    <property type="term" value="P:P450-containing electron transport chain"/>
    <property type="evidence" value="ECO:0007669"/>
    <property type="project" value="InterPro"/>
</dbReference>
<dbReference type="Pfam" id="PF00111">
    <property type="entry name" value="Fer2"/>
    <property type="match status" value="1"/>
</dbReference>
<reference evidence="8" key="1">
    <citation type="submission" date="2023-01" db="EMBL/GenBank/DDBJ databases">
        <title>Metagenome sequencing of chrysophaentin producing Chrysophaeum taylorii.</title>
        <authorList>
            <person name="Davison J."/>
            <person name="Bewley C."/>
        </authorList>
    </citation>
    <scope>NUCLEOTIDE SEQUENCE</scope>
    <source>
        <strain evidence="8">NIES-1699</strain>
    </source>
</reference>
<dbReference type="Proteomes" id="UP001230188">
    <property type="component" value="Unassembled WGS sequence"/>
</dbReference>
<keyword evidence="5" id="KW-0411">Iron-sulfur</keyword>
<evidence type="ECO:0000256" key="4">
    <source>
        <dbReference type="ARBA" id="ARBA00023004"/>
    </source>
</evidence>
<dbReference type="EMBL" id="JAQMWT010000015">
    <property type="protein sequence ID" value="KAJ8613945.1"/>
    <property type="molecule type" value="Genomic_DNA"/>
</dbReference>
<evidence type="ECO:0000259" key="7">
    <source>
        <dbReference type="PROSITE" id="PS50106"/>
    </source>
</evidence>
<sequence>MDIDYAVSVSLEKPLGLVLEEKEDGVYVKEILETGSAFECEDISEGQRILEVESLDCSELGFDDVMGAIGDAASPVSLSLESTVCLAKLVDPKSGVTFASLERGENLRRALLANSANVYDFKGTLTNCNGAGQCGTCVVAVDDAPDFAPRSGWESDKLEGRPETHRLACQTLVAGERATITLRPTK</sequence>
<dbReference type="Gene3D" id="2.30.42.10">
    <property type="match status" value="1"/>
</dbReference>
<evidence type="ECO:0000313" key="9">
    <source>
        <dbReference type="Proteomes" id="UP001230188"/>
    </source>
</evidence>
<accession>A0AAD7UPB7</accession>
<dbReference type="InterPro" id="IPR001478">
    <property type="entry name" value="PDZ"/>
</dbReference>
<organism evidence="8 9">
    <name type="scientific">Chrysophaeum taylorii</name>
    <dbReference type="NCBI Taxonomy" id="2483200"/>
    <lineage>
        <taxon>Eukaryota</taxon>
        <taxon>Sar</taxon>
        <taxon>Stramenopiles</taxon>
        <taxon>Ochrophyta</taxon>
        <taxon>Pelagophyceae</taxon>
        <taxon>Pelagomonadales</taxon>
        <taxon>Pelagomonadaceae</taxon>
        <taxon>Chrysophaeum</taxon>
    </lineage>
</organism>
<keyword evidence="3" id="KW-0479">Metal-binding</keyword>
<dbReference type="AlphaFoldDB" id="A0AAD7UPB7"/>
<keyword evidence="2" id="KW-0001">2Fe-2S</keyword>
<dbReference type="GO" id="GO:0009055">
    <property type="term" value="F:electron transfer activity"/>
    <property type="evidence" value="ECO:0007669"/>
    <property type="project" value="TreeGrafter"/>
</dbReference>
<dbReference type="SUPFAM" id="SSF50156">
    <property type="entry name" value="PDZ domain-like"/>
    <property type="match status" value="1"/>
</dbReference>
<dbReference type="SUPFAM" id="SSF54292">
    <property type="entry name" value="2Fe-2S ferredoxin-like"/>
    <property type="match status" value="1"/>
</dbReference>
<keyword evidence="9" id="KW-1185">Reference proteome</keyword>
<dbReference type="InterPro" id="IPR036010">
    <property type="entry name" value="2Fe-2S_ferredoxin-like_sf"/>
</dbReference>
<evidence type="ECO:0000256" key="2">
    <source>
        <dbReference type="ARBA" id="ARBA00022714"/>
    </source>
</evidence>
<dbReference type="InterPro" id="IPR001041">
    <property type="entry name" value="2Fe-2S_ferredoxin-type"/>
</dbReference>
<feature type="domain" description="PDZ" evidence="7">
    <location>
        <begin position="4"/>
        <end position="84"/>
    </location>
</feature>
<dbReference type="InterPro" id="IPR012675">
    <property type="entry name" value="Beta-grasp_dom_sf"/>
</dbReference>
<comment type="cofactor">
    <cofactor evidence="6">
        <name>[2Fe-2S] cluster</name>
        <dbReference type="ChEBI" id="CHEBI:190135"/>
    </cofactor>
</comment>
<evidence type="ECO:0000256" key="6">
    <source>
        <dbReference type="ARBA" id="ARBA00034078"/>
    </source>
</evidence>
<evidence type="ECO:0000256" key="5">
    <source>
        <dbReference type="ARBA" id="ARBA00023014"/>
    </source>
</evidence>
<protein>
    <recommendedName>
        <fullName evidence="7">PDZ domain-containing protein</fullName>
    </recommendedName>
</protein>
<comment type="similarity">
    <text evidence="1">Belongs to the adrenodoxin/putidaredoxin family.</text>
</comment>
<name>A0AAD7UPB7_9STRA</name>
<proteinExistence type="inferred from homology"/>
<evidence type="ECO:0000313" key="8">
    <source>
        <dbReference type="EMBL" id="KAJ8613945.1"/>
    </source>
</evidence>
<dbReference type="PANTHER" id="PTHR23426">
    <property type="entry name" value="FERREDOXIN/ADRENODOXIN"/>
    <property type="match status" value="1"/>
</dbReference>
<dbReference type="PROSITE" id="PS50106">
    <property type="entry name" value="PDZ"/>
    <property type="match status" value="1"/>
</dbReference>